<dbReference type="AlphaFoldDB" id="A0A1Y1XQ48"/>
<gene>
    <name evidence="5" type="ORF">BCR32DRAFT_288986</name>
</gene>
<evidence type="ECO:0000313" key="6">
    <source>
        <dbReference type="Proteomes" id="UP000193944"/>
    </source>
</evidence>
<dbReference type="STRING" id="1754192.A0A1Y1XQ48"/>
<reference evidence="5 6" key="1">
    <citation type="submission" date="2016-08" db="EMBL/GenBank/DDBJ databases">
        <title>A Parts List for Fungal Cellulosomes Revealed by Comparative Genomics.</title>
        <authorList>
            <consortium name="DOE Joint Genome Institute"/>
            <person name="Haitjema C.H."/>
            <person name="Gilmore S.P."/>
            <person name="Henske J.K."/>
            <person name="Solomon K.V."/>
            <person name="De Groot R."/>
            <person name="Kuo A."/>
            <person name="Mondo S.J."/>
            <person name="Salamov A.A."/>
            <person name="Labutti K."/>
            <person name="Zhao Z."/>
            <person name="Chiniquy J."/>
            <person name="Barry K."/>
            <person name="Brewer H.M."/>
            <person name="Purvine S.O."/>
            <person name="Wright A.T."/>
            <person name="Boxma B."/>
            <person name="Van Alen T."/>
            <person name="Hackstein J.H."/>
            <person name="Baker S.E."/>
            <person name="Grigoriev I.V."/>
            <person name="O'Malley M.A."/>
        </authorList>
    </citation>
    <scope>NUCLEOTIDE SEQUENCE [LARGE SCALE GENOMIC DNA]</scope>
    <source>
        <strain evidence="5 6">S4</strain>
    </source>
</reference>
<feature type="domain" description="SH3" evidence="4">
    <location>
        <begin position="265"/>
        <end position="326"/>
    </location>
</feature>
<dbReference type="SMART" id="SM00326">
    <property type="entry name" value="SH3"/>
    <property type="match status" value="1"/>
</dbReference>
<evidence type="ECO:0000256" key="3">
    <source>
        <dbReference type="SAM" id="Phobius"/>
    </source>
</evidence>
<evidence type="ECO:0000256" key="2">
    <source>
        <dbReference type="PROSITE-ProRule" id="PRU00192"/>
    </source>
</evidence>
<dbReference type="OrthoDB" id="5595608at2759"/>
<accession>A0A1Y1XQ48</accession>
<reference evidence="5 6" key="2">
    <citation type="submission" date="2016-08" db="EMBL/GenBank/DDBJ databases">
        <title>Pervasive Adenine N6-methylation of Active Genes in Fungi.</title>
        <authorList>
            <consortium name="DOE Joint Genome Institute"/>
            <person name="Mondo S.J."/>
            <person name="Dannebaum R.O."/>
            <person name="Kuo R.C."/>
            <person name="Labutti K."/>
            <person name="Haridas S."/>
            <person name="Kuo A."/>
            <person name="Salamov A."/>
            <person name="Ahrendt S.R."/>
            <person name="Lipzen A."/>
            <person name="Sullivan W."/>
            <person name="Andreopoulos W.B."/>
            <person name="Clum A."/>
            <person name="Lindquist E."/>
            <person name="Daum C."/>
            <person name="Ramamoorthy G.K."/>
            <person name="Gryganskyi A."/>
            <person name="Culley D."/>
            <person name="Magnuson J.K."/>
            <person name="James T.Y."/>
            <person name="O'Malley M.A."/>
            <person name="Stajich J.E."/>
            <person name="Spatafora J.W."/>
            <person name="Visel A."/>
            <person name="Grigoriev I.V."/>
        </authorList>
    </citation>
    <scope>NUCLEOTIDE SEQUENCE [LARGE SCALE GENOMIC DNA]</scope>
    <source>
        <strain evidence="5 6">S4</strain>
    </source>
</reference>
<name>A0A1Y1XQ48_9FUNG</name>
<sequence>MNQCFKIENSKYCPDFNGYYTMKRTNLNDTTSFDNAIKKYVENKDSYKIYLSEKFKCSVEKLPDFRYSHSFICSSFAVIPNVDNGPKLCKEQIDKDKNVNKIPFCYYSCTAAVESIGEILTNPDYECSWKEYSNYFNSLKTNCNSWYNNIKDDNLSDNCFIGTKEEQQFCGYSNEDDKKNYCQQKKHLKDSCCEESNKITTIIFIFIVIISACMTIFLYIYKKKNSNLFNKYKRHVNFDFVEGSTKLPYEGEEEGGETSYTVKSTENNLLYVFHEYIPKINDEIQLNVGDIVKVSKIFDDGWAYGTNISTDCEGALPLACCTEYRTSISSMLSFSIPTRPVNKRDSSLYIG</sequence>
<dbReference type="InterPro" id="IPR036028">
    <property type="entry name" value="SH3-like_dom_sf"/>
</dbReference>
<proteinExistence type="predicted"/>
<keyword evidence="1 2" id="KW-0728">SH3 domain</keyword>
<dbReference type="EMBL" id="MCFG01000004">
    <property type="protein sequence ID" value="ORX87867.1"/>
    <property type="molecule type" value="Genomic_DNA"/>
</dbReference>
<evidence type="ECO:0000256" key="1">
    <source>
        <dbReference type="ARBA" id="ARBA00022443"/>
    </source>
</evidence>
<protein>
    <recommendedName>
        <fullName evidence="4">SH3 domain-containing protein</fullName>
    </recommendedName>
</protein>
<dbReference type="Proteomes" id="UP000193944">
    <property type="component" value="Unassembled WGS sequence"/>
</dbReference>
<dbReference type="Gene3D" id="2.30.30.40">
    <property type="entry name" value="SH3 Domains"/>
    <property type="match status" value="1"/>
</dbReference>
<organism evidence="5 6">
    <name type="scientific">Anaeromyces robustus</name>
    <dbReference type="NCBI Taxonomy" id="1754192"/>
    <lineage>
        <taxon>Eukaryota</taxon>
        <taxon>Fungi</taxon>
        <taxon>Fungi incertae sedis</taxon>
        <taxon>Chytridiomycota</taxon>
        <taxon>Chytridiomycota incertae sedis</taxon>
        <taxon>Neocallimastigomycetes</taxon>
        <taxon>Neocallimastigales</taxon>
        <taxon>Neocallimastigaceae</taxon>
        <taxon>Anaeromyces</taxon>
    </lineage>
</organism>
<comment type="caution">
    <text evidence="5">The sequence shown here is derived from an EMBL/GenBank/DDBJ whole genome shotgun (WGS) entry which is preliminary data.</text>
</comment>
<evidence type="ECO:0000313" key="5">
    <source>
        <dbReference type="EMBL" id="ORX87867.1"/>
    </source>
</evidence>
<keyword evidence="3" id="KW-1133">Transmembrane helix</keyword>
<keyword evidence="6" id="KW-1185">Reference proteome</keyword>
<dbReference type="PROSITE" id="PS50002">
    <property type="entry name" value="SH3"/>
    <property type="match status" value="1"/>
</dbReference>
<dbReference type="InterPro" id="IPR001452">
    <property type="entry name" value="SH3_domain"/>
</dbReference>
<feature type="transmembrane region" description="Helical" evidence="3">
    <location>
        <begin position="199"/>
        <end position="221"/>
    </location>
</feature>
<keyword evidence="3" id="KW-0812">Transmembrane</keyword>
<evidence type="ECO:0000259" key="4">
    <source>
        <dbReference type="PROSITE" id="PS50002"/>
    </source>
</evidence>
<dbReference type="SUPFAM" id="SSF50044">
    <property type="entry name" value="SH3-domain"/>
    <property type="match status" value="1"/>
</dbReference>
<keyword evidence="3" id="KW-0472">Membrane</keyword>